<keyword evidence="2" id="KW-1185">Reference proteome</keyword>
<sequence length="104" mass="10917">PNDDCDPQNGGSDCIGICEDAPPFCGGFAGLACPEGQECVDIPDDDCDPQNGGADCLGVCQEQAGDGGRQYVSYDPEECKWLKFPCPEGMVHFFDDTGCGCEPA</sequence>
<dbReference type="EMBL" id="FOMX01000056">
    <property type="protein sequence ID" value="SFF37444.1"/>
    <property type="molecule type" value="Genomic_DNA"/>
</dbReference>
<dbReference type="Proteomes" id="UP000199400">
    <property type="component" value="Unassembled WGS sequence"/>
</dbReference>
<proteinExistence type="predicted"/>
<protein>
    <submittedName>
        <fullName evidence="1">Uncharacterized protein</fullName>
    </submittedName>
</protein>
<evidence type="ECO:0000313" key="2">
    <source>
        <dbReference type="Proteomes" id="UP000199400"/>
    </source>
</evidence>
<dbReference type="AlphaFoldDB" id="A0A1I2I5J0"/>
<evidence type="ECO:0000313" key="1">
    <source>
        <dbReference type="EMBL" id="SFF37444.1"/>
    </source>
</evidence>
<gene>
    <name evidence="1" type="ORF">SAMN02745121_08449</name>
</gene>
<dbReference type="STRING" id="54.SAMN02745121_08449"/>
<feature type="non-terminal residue" evidence="1">
    <location>
        <position position="1"/>
    </location>
</feature>
<reference evidence="2" key="1">
    <citation type="submission" date="2016-10" db="EMBL/GenBank/DDBJ databases">
        <authorList>
            <person name="Varghese N."/>
            <person name="Submissions S."/>
        </authorList>
    </citation>
    <scope>NUCLEOTIDE SEQUENCE [LARGE SCALE GENOMIC DNA]</scope>
    <source>
        <strain evidence="2">ATCC 25963</strain>
    </source>
</reference>
<name>A0A1I2I5J0_9BACT</name>
<organism evidence="1 2">
    <name type="scientific">Nannocystis exedens</name>
    <dbReference type="NCBI Taxonomy" id="54"/>
    <lineage>
        <taxon>Bacteria</taxon>
        <taxon>Pseudomonadati</taxon>
        <taxon>Myxococcota</taxon>
        <taxon>Polyangia</taxon>
        <taxon>Nannocystales</taxon>
        <taxon>Nannocystaceae</taxon>
        <taxon>Nannocystis</taxon>
    </lineage>
</organism>
<accession>A0A1I2I5J0</accession>